<dbReference type="Proteomes" id="UP000236291">
    <property type="component" value="Unassembled WGS sequence"/>
</dbReference>
<feature type="compositionally biased region" description="Basic and acidic residues" evidence="1">
    <location>
        <begin position="49"/>
        <end position="66"/>
    </location>
</feature>
<feature type="compositionally biased region" description="Basic and acidic residues" evidence="1">
    <location>
        <begin position="121"/>
        <end position="137"/>
    </location>
</feature>
<feature type="compositionally biased region" description="Acidic residues" evidence="1">
    <location>
        <begin position="111"/>
        <end position="120"/>
    </location>
</feature>
<feature type="region of interest" description="Disordered" evidence="1">
    <location>
        <begin position="1"/>
        <end position="79"/>
    </location>
</feature>
<dbReference type="EMBL" id="ASHM01142035">
    <property type="protein sequence ID" value="PNX61481.1"/>
    <property type="molecule type" value="Genomic_DNA"/>
</dbReference>
<accession>A0A2K3K5D0</accession>
<feature type="region of interest" description="Disordered" evidence="1">
    <location>
        <begin position="105"/>
        <end position="137"/>
    </location>
</feature>
<sequence length="137" mass="14903">MSDLVFGSNVNTSEKATEVESQNPKSVSEVVETLISIADNPSQENLGSDAEKRDQNDMPVDTKMEDTPTEIEPNIADKSPTIAEMVDEKSTPVVTEEVVMKDVETSLNVNEEVETATAEEEPVKETAAEKDVETTVT</sequence>
<dbReference type="AlphaFoldDB" id="A0A2K3K5D0"/>
<evidence type="ECO:0000256" key="1">
    <source>
        <dbReference type="SAM" id="MobiDB-lite"/>
    </source>
</evidence>
<feature type="non-terminal residue" evidence="2">
    <location>
        <position position="137"/>
    </location>
</feature>
<name>A0A2K3K5D0_TRIPR</name>
<reference evidence="2 3" key="1">
    <citation type="journal article" date="2014" name="Am. J. Bot.">
        <title>Genome assembly and annotation for red clover (Trifolium pratense; Fabaceae).</title>
        <authorList>
            <person name="Istvanek J."/>
            <person name="Jaros M."/>
            <person name="Krenek A."/>
            <person name="Repkova J."/>
        </authorList>
    </citation>
    <scope>NUCLEOTIDE SEQUENCE [LARGE SCALE GENOMIC DNA]</scope>
    <source>
        <strain evidence="3">cv. Tatra</strain>
        <tissue evidence="2">Young leaves</tissue>
    </source>
</reference>
<reference evidence="2 3" key="2">
    <citation type="journal article" date="2017" name="Front. Plant Sci.">
        <title>Gene Classification and Mining of Molecular Markers Useful in Red Clover (Trifolium pratense) Breeding.</title>
        <authorList>
            <person name="Istvanek J."/>
            <person name="Dluhosova J."/>
            <person name="Dluhos P."/>
            <person name="Patkova L."/>
            <person name="Nedelnik J."/>
            <person name="Repkova J."/>
        </authorList>
    </citation>
    <scope>NUCLEOTIDE SEQUENCE [LARGE SCALE GENOMIC DNA]</scope>
    <source>
        <strain evidence="3">cv. Tatra</strain>
        <tissue evidence="2">Young leaves</tissue>
    </source>
</reference>
<gene>
    <name evidence="2" type="ORF">L195_g060687</name>
</gene>
<comment type="caution">
    <text evidence="2">The sequence shown here is derived from an EMBL/GenBank/DDBJ whole genome shotgun (WGS) entry which is preliminary data.</text>
</comment>
<evidence type="ECO:0000313" key="2">
    <source>
        <dbReference type="EMBL" id="PNX61481.1"/>
    </source>
</evidence>
<proteinExistence type="predicted"/>
<protein>
    <submittedName>
        <fullName evidence="2">Uncharacterized protein</fullName>
    </submittedName>
</protein>
<organism evidence="2 3">
    <name type="scientific">Trifolium pratense</name>
    <name type="common">Red clover</name>
    <dbReference type="NCBI Taxonomy" id="57577"/>
    <lineage>
        <taxon>Eukaryota</taxon>
        <taxon>Viridiplantae</taxon>
        <taxon>Streptophyta</taxon>
        <taxon>Embryophyta</taxon>
        <taxon>Tracheophyta</taxon>
        <taxon>Spermatophyta</taxon>
        <taxon>Magnoliopsida</taxon>
        <taxon>eudicotyledons</taxon>
        <taxon>Gunneridae</taxon>
        <taxon>Pentapetalae</taxon>
        <taxon>rosids</taxon>
        <taxon>fabids</taxon>
        <taxon>Fabales</taxon>
        <taxon>Fabaceae</taxon>
        <taxon>Papilionoideae</taxon>
        <taxon>50 kb inversion clade</taxon>
        <taxon>NPAAA clade</taxon>
        <taxon>Hologalegina</taxon>
        <taxon>IRL clade</taxon>
        <taxon>Trifolieae</taxon>
        <taxon>Trifolium</taxon>
    </lineage>
</organism>
<feature type="compositionally biased region" description="Polar residues" evidence="1">
    <location>
        <begin position="8"/>
        <end position="26"/>
    </location>
</feature>
<evidence type="ECO:0000313" key="3">
    <source>
        <dbReference type="Proteomes" id="UP000236291"/>
    </source>
</evidence>